<sequence>MSNVNAKAVGECCIVCSEEKRIGIHLYTSFICYECEREMVETETSDPLYKLFVQRLKKVNTPEIYS</sequence>
<dbReference type="EMBL" id="LQQY01000005">
    <property type="protein sequence ID" value="KZE52140.1"/>
    <property type="molecule type" value="Genomic_DNA"/>
</dbReference>
<comment type="caution">
    <text evidence="1">The sequence shown here is derived from an EMBL/GenBank/DDBJ whole genome shotgun (WGS) entry which is preliminary data.</text>
</comment>
<proteinExistence type="predicted"/>
<reference evidence="2 4" key="3">
    <citation type="submission" date="2019-08" db="EMBL/GenBank/DDBJ databases">
        <title>Bacillus genomes from the desert of Cuatro Cienegas, Coahuila.</title>
        <authorList>
            <person name="Olmedo-Alvarez G."/>
        </authorList>
    </citation>
    <scope>NUCLEOTIDE SEQUENCE [LARGE SCALE GENOMIC DNA]</scope>
    <source>
        <strain evidence="2 4">CH108_3D</strain>
    </source>
</reference>
<evidence type="ECO:0000313" key="4">
    <source>
        <dbReference type="Proteomes" id="UP000322997"/>
    </source>
</evidence>
<organism evidence="1 3">
    <name type="scientific">Rossellomorea marisflavi</name>
    <dbReference type="NCBI Taxonomy" id="189381"/>
    <lineage>
        <taxon>Bacteria</taxon>
        <taxon>Bacillati</taxon>
        <taxon>Bacillota</taxon>
        <taxon>Bacilli</taxon>
        <taxon>Bacillales</taxon>
        <taxon>Bacillaceae</taxon>
        <taxon>Rossellomorea</taxon>
    </lineage>
</organism>
<evidence type="ECO:0000313" key="1">
    <source>
        <dbReference type="EMBL" id="KZE52140.1"/>
    </source>
</evidence>
<protein>
    <submittedName>
        <fullName evidence="1">Sigma factor G inhibitor Gin</fullName>
    </submittedName>
</protein>
<dbReference type="Pfam" id="PF10764">
    <property type="entry name" value="Gin"/>
    <property type="match status" value="1"/>
</dbReference>
<evidence type="ECO:0000313" key="3">
    <source>
        <dbReference type="Proteomes" id="UP000076510"/>
    </source>
</evidence>
<gene>
    <name evidence="1" type="ORF">AV649_13470</name>
    <name evidence="2" type="ORF">FZC83_22280</name>
</gene>
<dbReference type="Proteomes" id="UP000076510">
    <property type="component" value="Unassembled WGS sequence"/>
</dbReference>
<dbReference type="Proteomes" id="UP000322997">
    <property type="component" value="Unassembled WGS sequence"/>
</dbReference>
<dbReference type="AlphaFoldDB" id="A0A0J5SXJ0"/>
<name>A0A0J5SXJ0_9BACI</name>
<accession>A0A0J5SXJ0</accession>
<evidence type="ECO:0000313" key="2">
    <source>
        <dbReference type="EMBL" id="TYS47280.1"/>
    </source>
</evidence>
<dbReference type="PATRIC" id="fig|189381.10.peg.2679"/>
<dbReference type="InterPro" id="IPR019700">
    <property type="entry name" value="Sigma-G_inhibitor_Gin"/>
</dbReference>
<dbReference type="OrthoDB" id="2886653at2"/>
<reference evidence="1" key="2">
    <citation type="submission" date="2016-01" db="EMBL/GenBank/DDBJ databases">
        <authorList>
            <person name="McClelland M."/>
            <person name="Jain A."/>
            <person name="Saraogi P."/>
            <person name="Mendelson R."/>
            <person name="Westerman R."/>
            <person name="SanMiguel P."/>
            <person name="Csonka L."/>
        </authorList>
    </citation>
    <scope>NUCLEOTIDE SEQUENCE</scope>
    <source>
        <strain evidence="1">M19</strain>
    </source>
</reference>
<reference evidence="3" key="1">
    <citation type="submission" date="2016-01" db="EMBL/GenBank/DDBJ databases">
        <title>Whole genome sequencing of Bhargavaea cecembensis T14.</title>
        <authorList>
            <person name="Hong K.W."/>
        </authorList>
    </citation>
    <scope>NUCLEOTIDE SEQUENCE [LARGE SCALE GENOMIC DNA]</scope>
    <source>
        <strain evidence="3">M19</strain>
    </source>
</reference>
<dbReference type="EMBL" id="VTEQ01000012">
    <property type="protein sequence ID" value="TYS47280.1"/>
    <property type="molecule type" value="Genomic_DNA"/>
</dbReference>
<dbReference type="RefSeq" id="WP_048007703.1">
    <property type="nucleotide sequence ID" value="NZ_BSED01000038.1"/>
</dbReference>